<dbReference type="GO" id="GO:0016887">
    <property type="term" value="F:ATP hydrolysis activity"/>
    <property type="evidence" value="ECO:0007669"/>
    <property type="project" value="InterPro"/>
</dbReference>
<dbReference type="EMBL" id="KJ531199">
    <property type="protein sequence ID" value="AIE77277.1"/>
    <property type="molecule type" value="Genomic_DNA"/>
</dbReference>
<dbReference type="Gene3D" id="2.40.50.100">
    <property type="match status" value="1"/>
</dbReference>
<dbReference type="SUPFAM" id="SSF50331">
    <property type="entry name" value="MOP-like"/>
    <property type="match status" value="1"/>
</dbReference>
<evidence type="ECO:0000256" key="1">
    <source>
        <dbReference type="ARBA" id="ARBA00022448"/>
    </source>
</evidence>
<accession>A0A075FBM7</accession>
<evidence type="ECO:0000256" key="3">
    <source>
        <dbReference type="ARBA" id="ARBA00022840"/>
    </source>
</evidence>
<sequence length="328" mass="36852">MAILGPSGCGKTMTLKCIAGLMTPDQGKIVLNEQVLFDSQQRINLPTRERKIGFLFQNYALFPHLTVHENIAFGIRQLPVAQRNERVQQLLGKMRLDRFGHRYPVELSGGQQQRVALARALAPEPQVLLLDEPFSALDTQVKERLEAELLEIQSDFQGHVLFVTHNLAEAYRLSSKMAVYETGGLLQWGERHTIIEHPANKTVARLTGMENIFDGMVSGIEGSRVDIRMGAGHLSLYPDNPSSLEVNQEISVAIRPEYVKLADNHDGNCLAVELVDSTEELTFYSYTFKIMEQVNMKAYIPKSTSPRLVLGKTYYLYLPPENLVIIGL</sequence>
<proteinExistence type="predicted"/>
<dbReference type="PANTHER" id="PTHR42781">
    <property type="entry name" value="SPERMIDINE/PUTRESCINE IMPORT ATP-BINDING PROTEIN POTA"/>
    <property type="match status" value="1"/>
</dbReference>
<dbReference type="PANTHER" id="PTHR42781:SF4">
    <property type="entry name" value="SPERMIDINE_PUTRESCINE IMPORT ATP-BINDING PROTEIN POTA"/>
    <property type="match status" value="1"/>
</dbReference>
<protein>
    <submittedName>
        <fullName evidence="5">Spermidine/putrescine import ATP-binding protein PotA</fullName>
        <ecNumber evidence="5">3.6.3.31</ecNumber>
    </submittedName>
</protein>
<feature type="domain" description="ABC transporter" evidence="4">
    <location>
        <begin position="1"/>
        <end position="207"/>
    </location>
</feature>
<reference evidence="5" key="1">
    <citation type="journal article" date="2014" name="PLoS ONE">
        <title>Screening of metagenomic and genomic libraries reveals three classes of bacterial enzymes that overcome the toxicity of acrylate.</title>
        <authorList>
            <person name="Curson A.R."/>
            <person name="Burns O.J."/>
            <person name="Voget S."/>
            <person name="Daniel R."/>
            <person name="Todd J.D."/>
            <person name="McInnis K."/>
            <person name="Wexler M."/>
            <person name="Johnston A.W."/>
        </authorList>
    </citation>
    <scope>NUCLEOTIDE SEQUENCE</scope>
</reference>
<dbReference type="EC" id="3.6.3.31" evidence="5"/>
<organism evidence="5">
    <name type="scientific">uncultured bacterium pBIO2079</name>
    <dbReference type="NCBI Taxonomy" id="1478040"/>
    <lineage>
        <taxon>Bacteria</taxon>
        <taxon>environmental samples</taxon>
    </lineage>
</organism>
<evidence type="ECO:0000259" key="4">
    <source>
        <dbReference type="PROSITE" id="PS50893"/>
    </source>
</evidence>
<dbReference type="SMART" id="SM00382">
    <property type="entry name" value="AAA"/>
    <property type="match status" value="1"/>
</dbReference>
<dbReference type="AlphaFoldDB" id="A0A075FBM7"/>
<keyword evidence="5" id="KW-0378">Hydrolase</keyword>
<dbReference type="InterPro" id="IPR008995">
    <property type="entry name" value="Mo/tungstate-bd_C_term_dom"/>
</dbReference>
<dbReference type="InterPro" id="IPR003593">
    <property type="entry name" value="AAA+_ATPase"/>
</dbReference>
<dbReference type="PROSITE" id="PS50893">
    <property type="entry name" value="ABC_TRANSPORTER_2"/>
    <property type="match status" value="1"/>
</dbReference>
<dbReference type="InterPro" id="IPR027417">
    <property type="entry name" value="P-loop_NTPase"/>
</dbReference>
<keyword evidence="1" id="KW-0813">Transport</keyword>
<dbReference type="Pfam" id="PF00005">
    <property type="entry name" value="ABC_tran"/>
    <property type="match status" value="1"/>
</dbReference>
<dbReference type="SUPFAM" id="SSF52540">
    <property type="entry name" value="P-loop containing nucleoside triphosphate hydrolases"/>
    <property type="match status" value="1"/>
</dbReference>
<dbReference type="InterPro" id="IPR050093">
    <property type="entry name" value="ABC_SmlMolc_Importer"/>
</dbReference>
<evidence type="ECO:0000313" key="5">
    <source>
        <dbReference type="EMBL" id="AIE77277.1"/>
    </source>
</evidence>
<reference evidence="5" key="2">
    <citation type="submission" date="2014-02" db="EMBL/GenBank/DDBJ databases">
        <authorList>
            <person name="Curson A.R.J."/>
            <person name="Burns O.J."/>
            <person name="Voget S."/>
            <person name="Daniel R."/>
            <person name="Todd J.D."/>
            <person name="McInnis K."/>
            <person name="Wexler M."/>
            <person name="Johnston A.W.B."/>
        </authorList>
    </citation>
    <scope>NUCLEOTIDE SEQUENCE</scope>
</reference>
<name>A0A075FBM7_9BACT</name>
<dbReference type="InterPro" id="IPR003439">
    <property type="entry name" value="ABC_transporter-like_ATP-bd"/>
</dbReference>
<gene>
    <name evidence="5" type="primary">potA</name>
    <name evidence="5" type="ORF">pBIO2079_16</name>
</gene>
<dbReference type="GO" id="GO:0005524">
    <property type="term" value="F:ATP binding"/>
    <property type="evidence" value="ECO:0007669"/>
    <property type="project" value="UniProtKB-KW"/>
</dbReference>
<keyword evidence="3 5" id="KW-0067">ATP-binding</keyword>
<dbReference type="InterPro" id="IPR017871">
    <property type="entry name" value="ABC_transporter-like_CS"/>
</dbReference>
<dbReference type="Gene3D" id="3.40.50.300">
    <property type="entry name" value="P-loop containing nucleotide triphosphate hydrolases"/>
    <property type="match status" value="1"/>
</dbReference>
<dbReference type="PROSITE" id="PS00211">
    <property type="entry name" value="ABC_TRANSPORTER_1"/>
    <property type="match status" value="1"/>
</dbReference>
<keyword evidence="2" id="KW-0547">Nucleotide-binding</keyword>
<evidence type="ECO:0000256" key="2">
    <source>
        <dbReference type="ARBA" id="ARBA00022741"/>
    </source>
</evidence>